<dbReference type="Proteomes" id="UP001287286">
    <property type="component" value="Unassembled WGS sequence"/>
</dbReference>
<dbReference type="EMBL" id="LSBH01000002">
    <property type="protein sequence ID" value="OAQ84172.1"/>
    <property type="molecule type" value="Genomic_DNA"/>
</dbReference>
<evidence type="ECO:0000313" key="5">
    <source>
        <dbReference type="Proteomes" id="UP000078240"/>
    </source>
</evidence>
<dbReference type="EMBL" id="JAWRVI010000006">
    <property type="protein sequence ID" value="KAK4093442.1"/>
    <property type="molecule type" value="Genomic_DNA"/>
</dbReference>
<feature type="compositionally biased region" description="Low complexity" evidence="1">
    <location>
        <begin position="80"/>
        <end position="94"/>
    </location>
</feature>
<proteinExistence type="predicted"/>
<evidence type="ECO:0000313" key="6">
    <source>
        <dbReference type="Proteomes" id="UP001287286"/>
    </source>
</evidence>
<dbReference type="Proteomes" id="UP000078340">
    <property type="component" value="Unassembled WGS sequence"/>
</dbReference>
<reference evidence="2" key="2">
    <citation type="submission" date="2023-11" db="EMBL/GenBank/DDBJ databases">
        <authorList>
            <person name="Beijen E."/>
            <person name="Ohm R.A."/>
        </authorList>
    </citation>
    <scope>NUCLEOTIDE SEQUENCE</scope>
    <source>
        <strain evidence="2">CBS 150709</strain>
    </source>
</reference>
<feature type="compositionally biased region" description="Low complexity" evidence="1">
    <location>
        <begin position="170"/>
        <end position="190"/>
    </location>
</feature>
<dbReference type="RefSeq" id="XP_018179682.1">
    <property type="nucleotide sequence ID" value="XM_018322202.1"/>
</dbReference>
<organism evidence="3 5">
    <name type="scientific">Purpureocillium lilacinum</name>
    <name type="common">Paecilomyces lilacinus</name>
    <dbReference type="NCBI Taxonomy" id="33203"/>
    <lineage>
        <taxon>Eukaryota</taxon>
        <taxon>Fungi</taxon>
        <taxon>Dikarya</taxon>
        <taxon>Ascomycota</taxon>
        <taxon>Pezizomycotina</taxon>
        <taxon>Sordariomycetes</taxon>
        <taxon>Hypocreomycetidae</taxon>
        <taxon>Hypocreales</taxon>
        <taxon>Ophiocordycipitaceae</taxon>
        <taxon>Purpureocillium</taxon>
    </lineage>
</organism>
<evidence type="ECO:0000313" key="3">
    <source>
        <dbReference type="EMBL" id="OAQ84172.1"/>
    </source>
</evidence>
<dbReference type="OMA" id="LVHTTNM"/>
<reference evidence="2 6" key="3">
    <citation type="journal article" date="2024" name="Microbiol. Resour. Announc.">
        <title>Genome annotations for the ascomycete fungi Trichoderma harzianum, Trichoderma aggressivum, and Purpureocillium lilacinum.</title>
        <authorList>
            <person name="Beijen E.P.W."/>
            <person name="Ohm R.A."/>
        </authorList>
    </citation>
    <scope>NUCLEOTIDE SEQUENCE [LARGE SCALE GENOMIC DNA]</scope>
    <source>
        <strain evidence="2 6">CBS 150709</strain>
    </source>
</reference>
<accession>A0A179H2B9</accession>
<dbReference type="AlphaFoldDB" id="A0A179H2B9"/>
<dbReference type="OrthoDB" id="5419666at2759"/>
<sequence length="293" mass="31463">MSLARAFTTRRQRSSNELNADGNAPRRSNTTAKGPILRHKISAPVQLIHTTNMLSYNAPDLPKPSRSSSTKTKSDEESDSATVDTTPPTSPDVAPGERCSSPVPNHLTSYFKAPAKTMDRSGTVSPPPAIPKRSPSHTKKNSYDAIARSRSVSRMSRDSEHSTSTKAGQPFSRPPSTSTRASSASHTSTPVSAQKQQAAAPPPPPPAAPTTSFQQLMAKDQHPFGQELAQVTELAEEYSAGSSLDTIDEEQQYLDSRGLVKLSADDYLGAIQSLTASFFPELRNAVPPAPLWI</sequence>
<comment type="caution">
    <text evidence="3">The sequence shown here is derived from an EMBL/GenBank/DDBJ whole genome shotgun (WGS) entry which is preliminary data.</text>
</comment>
<dbReference type="KEGG" id="plj:28887251"/>
<feature type="region of interest" description="Disordered" evidence="1">
    <location>
        <begin position="1"/>
        <end position="38"/>
    </location>
</feature>
<name>A0A179H2B9_PURLI</name>
<protein>
    <submittedName>
        <fullName evidence="3">Uncharacterized protein</fullName>
    </submittedName>
</protein>
<dbReference type="GeneID" id="28887251"/>
<gene>
    <name evidence="2" type="ORF">Purlil1_2599</name>
    <name evidence="3" type="ORF">VFPBJ_02940</name>
    <name evidence="4" type="ORF">VFPFJ_05122</name>
</gene>
<evidence type="ECO:0000313" key="4">
    <source>
        <dbReference type="EMBL" id="OAQ90963.1"/>
    </source>
</evidence>
<feature type="region of interest" description="Disordered" evidence="1">
    <location>
        <begin position="55"/>
        <end position="211"/>
    </location>
</feature>
<dbReference type="Proteomes" id="UP000078240">
    <property type="component" value="Unassembled WGS sequence"/>
</dbReference>
<dbReference type="EMBL" id="LSBI01000004">
    <property type="protein sequence ID" value="OAQ90963.1"/>
    <property type="molecule type" value="Genomic_DNA"/>
</dbReference>
<evidence type="ECO:0000256" key="1">
    <source>
        <dbReference type="SAM" id="MobiDB-lite"/>
    </source>
</evidence>
<evidence type="ECO:0000313" key="2">
    <source>
        <dbReference type="EMBL" id="KAK4093442.1"/>
    </source>
</evidence>
<reference evidence="3 5" key="1">
    <citation type="submission" date="2016-01" db="EMBL/GenBank/DDBJ databases">
        <title>Biosynthesis of antibiotic leucinostatins and their inhibition on Phytophthora in bio-control Purpureocillium lilacinum.</title>
        <authorList>
            <person name="Wang G."/>
            <person name="Liu Z."/>
            <person name="Lin R."/>
            <person name="Li E."/>
            <person name="Mao Z."/>
            <person name="Ling J."/>
            <person name="Yin W."/>
            <person name="Xie B."/>
        </authorList>
    </citation>
    <scope>NUCLEOTIDE SEQUENCE [LARGE SCALE GENOMIC DNA]</scope>
    <source>
        <strain evidence="3">PLBJ-1</strain>
        <strain evidence="4">PLFJ-1</strain>
    </source>
</reference>
<keyword evidence="6" id="KW-1185">Reference proteome</keyword>